<evidence type="ECO:0000313" key="3">
    <source>
        <dbReference type="EMBL" id="SDE99043.1"/>
    </source>
</evidence>
<name>A0A1G7HFG2_9FLAO</name>
<keyword evidence="1" id="KW-0812">Transmembrane</keyword>
<organism evidence="3 4">
    <name type="scientific">Cellulophaga baltica</name>
    <dbReference type="NCBI Taxonomy" id="76594"/>
    <lineage>
        <taxon>Bacteria</taxon>
        <taxon>Pseudomonadati</taxon>
        <taxon>Bacteroidota</taxon>
        <taxon>Flavobacteriia</taxon>
        <taxon>Flavobacteriales</taxon>
        <taxon>Flavobacteriaceae</taxon>
        <taxon>Cellulophaga</taxon>
    </lineage>
</organism>
<feature type="transmembrane region" description="Helical" evidence="1">
    <location>
        <begin position="72"/>
        <end position="89"/>
    </location>
</feature>
<sequence length="896" mass="105499">MKSYNTRFLIILTAVIAVLLLFKNAIIKVLLTIGNIIDYQSLAFIIGYSIITILLVGLSIKSCKKKYIPHKNITFFVGIIFFLYLYLRFFEKDKIQFTQITRWLNHADIIILVSIIFAINIYLIYKTIRNNSQEPSYFLQDNLFNAEELANERILTQLMSSLTNFKPEIAFTIGINAVWGYGKSSFLNKFKKDYTLNNPDTIVFWYRVWKNKGENAIIENFFEELSNILKPYSGEINSEFKGYVDSILQLPSNELSKLIAMGRDAINGNETLEEYFIRINQSILKTDKQIIVLLDDLDRLEKDEILTTLKLIRTLSDFNNLIFIIGYDRKYLVETIEKPKDNYLDKVFNVEINLLPFDENLITQMLYREIDKAFPQITKEIDVANLSQSFKNLFEKNSFFFPFNMDIGEMLDEIKPCSTYKLSYLDFLETFRDVKRFVNEFKFNLSFIENVSDVIQSEYILLKLLSYKYRYIQDLILNKLNIILSGGKIVWDKNEINTNKGLNHDIYIYDEYSKKIVQDLLRDKPNQDFEIINAVLCELFISRNFEFYEVNQTSISKIYYTDLYIRNNIASGNISITQIQKAFEKFKLHVLVKDIGDDPLKKEFTIQNELKYFVFKNSAKSIEQFQDVVLSLNMFMSEGIHRDDEKVLEILHDGLKQFYLGRRTAFIDLIKEVLEICNIGYLDKILSDININIKRKEHKEKYTSGILEYKNNFFTSKELEYLMLAKLNALIKQKYDVSTIINGYHLLVDKITASQNVIRPLEANKILREEIEKNFFLYYNTHLFNMISNQADHSEGEFRGYQPNDFLVQVFSSEEAHNHLIKNLNDNVALEKYKIDGIKNLLSFLKSMNLKEKQEQDQVNRTIKIIEKYIAKDYKPLSRVEYDEIWNNNFDTNKIS</sequence>
<evidence type="ECO:0000259" key="2">
    <source>
        <dbReference type="Pfam" id="PF07693"/>
    </source>
</evidence>
<gene>
    <name evidence="3" type="ORF">SAMN04487992_10635</name>
</gene>
<dbReference type="InterPro" id="IPR027417">
    <property type="entry name" value="P-loop_NTPase"/>
</dbReference>
<feature type="domain" description="KAP NTPase" evidence="2">
    <location>
        <begin position="154"/>
        <end position="442"/>
    </location>
</feature>
<dbReference type="SUPFAM" id="SSF52540">
    <property type="entry name" value="P-loop containing nucleoside triphosphate hydrolases"/>
    <property type="match status" value="1"/>
</dbReference>
<feature type="transmembrane region" description="Helical" evidence="1">
    <location>
        <begin position="41"/>
        <end position="60"/>
    </location>
</feature>
<accession>A0A1G7HFG2</accession>
<keyword evidence="1" id="KW-0472">Membrane</keyword>
<dbReference type="Proteomes" id="UP000182114">
    <property type="component" value="Unassembled WGS sequence"/>
</dbReference>
<feature type="transmembrane region" description="Helical" evidence="1">
    <location>
        <begin position="109"/>
        <end position="125"/>
    </location>
</feature>
<evidence type="ECO:0000256" key="1">
    <source>
        <dbReference type="SAM" id="Phobius"/>
    </source>
</evidence>
<dbReference type="EMBL" id="FNBD01000006">
    <property type="protein sequence ID" value="SDE99043.1"/>
    <property type="molecule type" value="Genomic_DNA"/>
</dbReference>
<keyword evidence="4" id="KW-1185">Reference proteome</keyword>
<protein>
    <submittedName>
        <fullName evidence="3">KAP family P-loop domain-containing protein</fullName>
    </submittedName>
</protein>
<evidence type="ECO:0000313" key="4">
    <source>
        <dbReference type="Proteomes" id="UP000182114"/>
    </source>
</evidence>
<dbReference type="RefSeq" id="WP_074538419.1">
    <property type="nucleotide sequence ID" value="NZ_FNBD01000006.1"/>
</dbReference>
<dbReference type="Gene3D" id="3.40.50.300">
    <property type="entry name" value="P-loop containing nucleotide triphosphate hydrolases"/>
    <property type="match status" value="1"/>
</dbReference>
<keyword evidence="1" id="KW-1133">Transmembrane helix</keyword>
<dbReference type="AlphaFoldDB" id="A0A1G7HFG2"/>
<reference evidence="4" key="1">
    <citation type="submission" date="2016-10" db="EMBL/GenBank/DDBJ databases">
        <authorList>
            <person name="Varghese N."/>
            <person name="Submissions S."/>
        </authorList>
    </citation>
    <scope>NUCLEOTIDE SEQUENCE [LARGE SCALE GENOMIC DNA]</scope>
    <source>
        <strain evidence="4">DSM 24729</strain>
    </source>
</reference>
<dbReference type="InterPro" id="IPR011646">
    <property type="entry name" value="KAP_P-loop"/>
</dbReference>
<proteinExistence type="predicted"/>
<dbReference type="Pfam" id="PF07693">
    <property type="entry name" value="KAP_NTPase"/>
    <property type="match status" value="1"/>
</dbReference>